<accession>A0A9D1ZLC4</accession>
<name>A0A9D1ZLC4_9BACE</name>
<comment type="caution">
    <text evidence="1">The sequence shown here is derived from an EMBL/GenBank/DDBJ whole genome shotgun (WGS) entry which is preliminary data.</text>
</comment>
<evidence type="ECO:0000313" key="1">
    <source>
        <dbReference type="EMBL" id="HIY88217.1"/>
    </source>
</evidence>
<dbReference type="Pfam" id="PF20449">
    <property type="entry name" value="DUF6706"/>
    <property type="match status" value="1"/>
</dbReference>
<dbReference type="InterPro" id="IPR046552">
    <property type="entry name" value="DUF6706"/>
</dbReference>
<gene>
    <name evidence="1" type="ORF">H9824_05885</name>
</gene>
<reference evidence="1" key="2">
    <citation type="submission" date="2021-04" db="EMBL/GenBank/DDBJ databases">
        <authorList>
            <person name="Gilroy R."/>
        </authorList>
    </citation>
    <scope>NUCLEOTIDE SEQUENCE</scope>
    <source>
        <strain evidence="1">Gambia2-208</strain>
    </source>
</reference>
<dbReference type="AlphaFoldDB" id="A0A9D1ZLC4"/>
<organism evidence="1 2">
    <name type="scientific">Candidatus Bacteroides pullicola</name>
    <dbReference type="NCBI Taxonomy" id="2838475"/>
    <lineage>
        <taxon>Bacteria</taxon>
        <taxon>Pseudomonadati</taxon>
        <taxon>Bacteroidota</taxon>
        <taxon>Bacteroidia</taxon>
        <taxon>Bacteroidales</taxon>
        <taxon>Bacteroidaceae</taxon>
        <taxon>Bacteroides</taxon>
    </lineage>
</organism>
<sequence length="112" mass="12201">MNTLDYIRQRFAFIGTITDEGASDFALDFGIELKDEVFEDDMKAIAGAVDSFIDKSILHPASVNENGFSVSWSADAAKAFVKMSLRKYGIEPDGDTSALVGLSVIKDASNLW</sequence>
<dbReference type="EMBL" id="DXCV01000039">
    <property type="protein sequence ID" value="HIY88217.1"/>
    <property type="molecule type" value="Genomic_DNA"/>
</dbReference>
<evidence type="ECO:0000313" key="2">
    <source>
        <dbReference type="Proteomes" id="UP000886851"/>
    </source>
</evidence>
<dbReference type="Proteomes" id="UP000886851">
    <property type="component" value="Unassembled WGS sequence"/>
</dbReference>
<proteinExistence type="predicted"/>
<protein>
    <submittedName>
        <fullName evidence="1">Uncharacterized protein</fullName>
    </submittedName>
</protein>
<reference evidence="1" key="1">
    <citation type="journal article" date="2021" name="PeerJ">
        <title>Extensive microbial diversity within the chicken gut microbiome revealed by metagenomics and culture.</title>
        <authorList>
            <person name="Gilroy R."/>
            <person name="Ravi A."/>
            <person name="Getino M."/>
            <person name="Pursley I."/>
            <person name="Horton D.L."/>
            <person name="Alikhan N.F."/>
            <person name="Baker D."/>
            <person name="Gharbi K."/>
            <person name="Hall N."/>
            <person name="Watson M."/>
            <person name="Adriaenssens E.M."/>
            <person name="Foster-Nyarko E."/>
            <person name="Jarju S."/>
            <person name="Secka A."/>
            <person name="Antonio M."/>
            <person name="Oren A."/>
            <person name="Chaudhuri R.R."/>
            <person name="La Ragione R."/>
            <person name="Hildebrand F."/>
            <person name="Pallen M.J."/>
        </authorList>
    </citation>
    <scope>NUCLEOTIDE SEQUENCE</scope>
    <source>
        <strain evidence="1">Gambia2-208</strain>
    </source>
</reference>